<name>A0ACD5H1D3_9CYAN</name>
<gene>
    <name evidence="1" type="ORF">BH720_004995</name>
</gene>
<proteinExistence type="predicted"/>
<reference evidence="1 2" key="1">
    <citation type="journal article" date="2016" name="Genome Announc.">
        <title>Draft Genome Sequence of the Thermotolerant Cyanobacterium Desertifilum sp. IPPAS B-1220.</title>
        <authorList>
            <person name="Mironov K.S."/>
            <person name="Sinetova M.A."/>
            <person name="Bolatkhan K."/>
            <person name="Zayadan B.K."/>
            <person name="Ustinova V.V."/>
            <person name="Kupriyanova E.V."/>
            <person name="Skrypnik A.N."/>
            <person name="Gogoleva N.E."/>
            <person name="Gogolev Y.V."/>
            <person name="Los D.A."/>
        </authorList>
    </citation>
    <scope>NUCLEOTIDE SEQUENCE [LARGE SCALE GENOMIC DNA]</scope>
    <source>
        <strain evidence="1 2">IPPAS B-1220</strain>
    </source>
</reference>
<accession>A0ACD5H1D3</accession>
<dbReference type="EMBL" id="CP182909">
    <property type="protein sequence ID" value="XPM67033.1"/>
    <property type="molecule type" value="Genomic_DNA"/>
</dbReference>
<protein>
    <submittedName>
        <fullName evidence="1">Filamentous hemagglutinin N-terminal domain-containing protein</fullName>
    </submittedName>
</protein>
<sequence length="112" mass="11559">MPPDVRNILGRINGGDPSIINGLIQVTGSPANLYLMNPAGLIFGPNAQLNVPGSFTATTAHQISFGNLQGFTATGVNSYANLVGNPTAFHFNALPTGTIINQGNLAVSPDKI</sequence>
<organism evidence="1 2">
    <name type="scientific">Desertifilum tharense IPPAS B-1220</name>
    <dbReference type="NCBI Taxonomy" id="1781255"/>
    <lineage>
        <taxon>Bacteria</taxon>
        <taxon>Bacillati</taxon>
        <taxon>Cyanobacteriota</taxon>
        <taxon>Cyanophyceae</taxon>
        <taxon>Desertifilales</taxon>
        <taxon>Desertifilaceae</taxon>
        <taxon>Desertifilum</taxon>
    </lineage>
</organism>
<evidence type="ECO:0000313" key="1">
    <source>
        <dbReference type="EMBL" id="XPM67033.1"/>
    </source>
</evidence>
<dbReference type="Proteomes" id="UP000095472">
    <property type="component" value="Chromosome"/>
</dbReference>
<keyword evidence="2" id="KW-1185">Reference proteome</keyword>
<evidence type="ECO:0000313" key="2">
    <source>
        <dbReference type="Proteomes" id="UP000095472"/>
    </source>
</evidence>